<sequence>MLVKWNEISLNTVLKEIESSDVKIALNTLITHLRHIQMSLSPEFRLDKFLFAKKLQACRPHRLCSIACSMVVDDTIATWTNRLRSNIATWTSQRNSAIEQFIEHNDNKANVHFIDHSYQRNKRAEPQRKMCFVCRKGCRSTRHSDTERNQARKRTRDAYTLNNASYNRNKNRHSVAETDFDESTIEAFIQNYEGIAPDDDRLLVDAFDTYLTIKEDFDSKINYTPVQFFNTQCRMLDIKLAQNTTLQINTDITQYALTGQVENLEIDNNTFATSKPRFNSDIFFGILIDTGAAGKFDRWLQTIPSIF</sequence>
<reference evidence="1 2" key="1">
    <citation type="journal article" date="2018" name="BMC Genomics">
        <title>Comparative genome analyses reveal sequence features reflecting distinct modes of host-adaptation between dicot and monocot powdery mildew.</title>
        <authorList>
            <person name="Wu Y."/>
            <person name="Ma X."/>
            <person name="Pan Z."/>
            <person name="Kale S.D."/>
            <person name="Song Y."/>
            <person name="King H."/>
            <person name="Zhang Q."/>
            <person name="Presley C."/>
            <person name="Deng X."/>
            <person name="Wei C.I."/>
            <person name="Xiao S."/>
        </authorList>
    </citation>
    <scope>NUCLEOTIDE SEQUENCE [LARGE SCALE GENOMIC DNA]</scope>
    <source>
        <strain evidence="1">UMSG2</strain>
    </source>
</reference>
<keyword evidence="2" id="KW-1185">Reference proteome</keyword>
<dbReference type="OrthoDB" id="4850545at2759"/>
<comment type="caution">
    <text evidence="1">The sequence shown here is derived from an EMBL/GenBank/DDBJ whole genome shotgun (WGS) entry which is preliminary data.</text>
</comment>
<accession>A0A420H996</accession>
<dbReference type="STRING" id="212602.A0A420H996"/>
<dbReference type="EMBL" id="MCFK01010046">
    <property type="protein sequence ID" value="RKF53973.1"/>
    <property type="molecule type" value="Genomic_DNA"/>
</dbReference>
<protein>
    <submittedName>
        <fullName evidence="1">Putative glycosyl</fullName>
    </submittedName>
</protein>
<evidence type="ECO:0000313" key="1">
    <source>
        <dbReference type="EMBL" id="RKF53973.1"/>
    </source>
</evidence>
<dbReference type="AlphaFoldDB" id="A0A420H996"/>
<name>A0A420H996_9PEZI</name>
<dbReference type="Proteomes" id="UP000286134">
    <property type="component" value="Unassembled WGS sequence"/>
</dbReference>
<organism evidence="1 2">
    <name type="scientific">Erysiphe neolycopersici</name>
    <dbReference type="NCBI Taxonomy" id="212602"/>
    <lineage>
        <taxon>Eukaryota</taxon>
        <taxon>Fungi</taxon>
        <taxon>Dikarya</taxon>
        <taxon>Ascomycota</taxon>
        <taxon>Pezizomycotina</taxon>
        <taxon>Leotiomycetes</taxon>
        <taxon>Erysiphales</taxon>
        <taxon>Erysiphaceae</taxon>
        <taxon>Erysiphe</taxon>
    </lineage>
</organism>
<proteinExistence type="predicted"/>
<gene>
    <name evidence="1" type="ORF">OnM2_100025</name>
</gene>
<evidence type="ECO:0000313" key="2">
    <source>
        <dbReference type="Proteomes" id="UP000286134"/>
    </source>
</evidence>